<evidence type="ECO:0000313" key="1">
    <source>
        <dbReference type="EMBL" id="JAD50736.1"/>
    </source>
</evidence>
<sequence>MHIYNIWNLKLVFMHHMRVICTGSMSLRAGKS</sequence>
<proteinExistence type="predicted"/>
<dbReference type="AlphaFoldDB" id="A0A0A9AHV7"/>
<reference evidence="1" key="1">
    <citation type="submission" date="2014-09" db="EMBL/GenBank/DDBJ databases">
        <authorList>
            <person name="Magalhaes I.L.F."/>
            <person name="Oliveira U."/>
            <person name="Santos F.R."/>
            <person name="Vidigal T.H.D.A."/>
            <person name="Brescovit A.D."/>
            <person name="Santos A.J."/>
        </authorList>
    </citation>
    <scope>NUCLEOTIDE SEQUENCE</scope>
    <source>
        <tissue evidence="1">Shoot tissue taken approximately 20 cm above the soil surface</tissue>
    </source>
</reference>
<organism evidence="1">
    <name type="scientific">Arundo donax</name>
    <name type="common">Giant reed</name>
    <name type="synonym">Donax arundinaceus</name>
    <dbReference type="NCBI Taxonomy" id="35708"/>
    <lineage>
        <taxon>Eukaryota</taxon>
        <taxon>Viridiplantae</taxon>
        <taxon>Streptophyta</taxon>
        <taxon>Embryophyta</taxon>
        <taxon>Tracheophyta</taxon>
        <taxon>Spermatophyta</taxon>
        <taxon>Magnoliopsida</taxon>
        <taxon>Liliopsida</taxon>
        <taxon>Poales</taxon>
        <taxon>Poaceae</taxon>
        <taxon>PACMAD clade</taxon>
        <taxon>Arundinoideae</taxon>
        <taxon>Arundineae</taxon>
        <taxon>Arundo</taxon>
    </lineage>
</organism>
<protein>
    <submittedName>
        <fullName evidence="1">Uncharacterized protein</fullName>
    </submittedName>
</protein>
<reference evidence="1" key="2">
    <citation type="journal article" date="2015" name="Data Brief">
        <title>Shoot transcriptome of the giant reed, Arundo donax.</title>
        <authorList>
            <person name="Barrero R.A."/>
            <person name="Guerrero F.D."/>
            <person name="Moolhuijzen P."/>
            <person name="Goolsby J.A."/>
            <person name="Tidwell J."/>
            <person name="Bellgard S.E."/>
            <person name="Bellgard M.I."/>
        </authorList>
    </citation>
    <scope>NUCLEOTIDE SEQUENCE</scope>
    <source>
        <tissue evidence="1">Shoot tissue taken approximately 20 cm above the soil surface</tissue>
    </source>
</reference>
<name>A0A0A9AHV7_ARUDO</name>
<dbReference type="EMBL" id="GBRH01247159">
    <property type="protein sequence ID" value="JAD50736.1"/>
    <property type="molecule type" value="Transcribed_RNA"/>
</dbReference>
<accession>A0A0A9AHV7</accession>